<dbReference type="EMBL" id="MNPL01000016">
    <property type="protein sequence ID" value="OQR80422.1"/>
    <property type="molecule type" value="Genomic_DNA"/>
</dbReference>
<keyword evidence="2" id="KW-1185">Reference proteome</keyword>
<comment type="caution">
    <text evidence="1">The sequence shown here is derived from an EMBL/GenBank/DDBJ whole genome shotgun (WGS) entry which is preliminary data.</text>
</comment>
<proteinExistence type="predicted"/>
<name>A0A1V9Y3W0_9ACAR</name>
<evidence type="ECO:0000313" key="1">
    <source>
        <dbReference type="EMBL" id="OQR80422.1"/>
    </source>
</evidence>
<gene>
    <name evidence="1" type="ORF">BIW11_05064</name>
</gene>
<dbReference type="InParanoid" id="A0A1V9Y3W0"/>
<accession>A0A1V9Y3W0</accession>
<dbReference type="Proteomes" id="UP000192247">
    <property type="component" value="Unassembled WGS sequence"/>
</dbReference>
<protein>
    <submittedName>
        <fullName evidence="1">Uncharacterized protein</fullName>
    </submittedName>
</protein>
<reference evidence="1 2" key="1">
    <citation type="journal article" date="2017" name="Gigascience">
        <title>Draft genome of the honey bee ectoparasitic mite, Tropilaelaps mercedesae, is shaped by the parasitic life history.</title>
        <authorList>
            <person name="Dong X."/>
            <person name="Armstrong S.D."/>
            <person name="Xia D."/>
            <person name="Makepeace B.L."/>
            <person name="Darby A.C."/>
            <person name="Kadowaki T."/>
        </authorList>
    </citation>
    <scope>NUCLEOTIDE SEQUENCE [LARGE SCALE GENOMIC DNA]</scope>
    <source>
        <strain evidence="1">Wuxi-XJTLU</strain>
    </source>
</reference>
<sequence length="309" mass="35323">MGRGSFELLSMESVLMEERWGMGQRLLLYVHYALALQTSDMCGRFIRHNSKEETATEKFIGQLKTAESTLREDLRRISLGPLLVPTFVRSWESPSSLISSESTRFSSLGNEVGETSFRRIQLLYLLISRQIGLLLLRPRNWRMRGYYRPPKSACQLSFRYGAENYVFKEEDFDAGSSKLLHLNLDLLPHDICLRVQQGLFRTSVYPLKAFNLVSTWIGILENEVSIDNTTIQNPTLKSVLELIFSVDYGDTVGEVKAWVEVEWLFARKPFCLGSLDAPSQTEHTETRSIDFFTLSEPLNDTLDGSTSRI</sequence>
<evidence type="ECO:0000313" key="2">
    <source>
        <dbReference type="Proteomes" id="UP000192247"/>
    </source>
</evidence>
<dbReference type="AlphaFoldDB" id="A0A1V9Y3W0"/>
<organism evidence="1 2">
    <name type="scientific">Tropilaelaps mercedesae</name>
    <dbReference type="NCBI Taxonomy" id="418985"/>
    <lineage>
        <taxon>Eukaryota</taxon>
        <taxon>Metazoa</taxon>
        <taxon>Ecdysozoa</taxon>
        <taxon>Arthropoda</taxon>
        <taxon>Chelicerata</taxon>
        <taxon>Arachnida</taxon>
        <taxon>Acari</taxon>
        <taxon>Parasitiformes</taxon>
        <taxon>Mesostigmata</taxon>
        <taxon>Gamasina</taxon>
        <taxon>Dermanyssoidea</taxon>
        <taxon>Laelapidae</taxon>
        <taxon>Tropilaelaps</taxon>
    </lineage>
</organism>